<evidence type="ECO:0000256" key="1">
    <source>
        <dbReference type="SAM" id="MobiDB-lite"/>
    </source>
</evidence>
<dbReference type="AlphaFoldDB" id="A0AAN6GIT0"/>
<sequence>MSATTIPLTGASGASAPRRFPSPAAAEIGIPQDSIPKLVAMTKARRAGGSSDLKVAKKVPELTGRADFIHWRTMLLGMFVPYLGGRYWHLLEKDPSTGVEAYRYIFGTPSLVGDDVRLTSPEEAMMERSSDLVAIHGLILQTLSPAIVSGLDEATTAGAFDGIKLWDALVAKYGGKDYGTLRAAEDAIRAFKLNGRTVAQAAQGLQSLFTEVYLASGGEQVKEHDKIAALLTVFNVPPYQALRATIHENWQNGHPYTFDTIVSRLTGEESLHRLAVVSEGPAPSAAAALHVHTANDIRASAHAHNNTRGDRQSGRRQGPKGGKSLSECWWCTKPNHRMNSCRRRINGEDPHPSSRVAADRRGVSRGPTIPAMNGPHTTQAHLAALERSLAHATALLTATALQHGSGHAYDTVRGQASPVALRLAPAVPTTSAQGHGPAQTNSNETGIPYLQ</sequence>
<feature type="region of interest" description="Disordered" evidence="1">
    <location>
        <begin position="427"/>
        <end position="451"/>
    </location>
</feature>
<comment type="caution">
    <text evidence="2">The sequence shown here is derived from an EMBL/GenBank/DDBJ whole genome shotgun (WGS) entry which is preliminary data.</text>
</comment>
<gene>
    <name evidence="2" type="ORF">OC846_006776</name>
</gene>
<proteinExistence type="predicted"/>
<feature type="region of interest" description="Disordered" evidence="1">
    <location>
        <begin position="301"/>
        <end position="325"/>
    </location>
</feature>
<dbReference type="EMBL" id="JAPDMZ010000562">
    <property type="protein sequence ID" value="KAK0542301.1"/>
    <property type="molecule type" value="Genomic_DNA"/>
</dbReference>
<organism evidence="2 3">
    <name type="scientific">Tilletia horrida</name>
    <dbReference type="NCBI Taxonomy" id="155126"/>
    <lineage>
        <taxon>Eukaryota</taxon>
        <taxon>Fungi</taxon>
        <taxon>Dikarya</taxon>
        <taxon>Basidiomycota</taxon>
        <taxon>Ustilaginomycotina</taxon>
        <taxon>Exobasidiomycetes</taxon>
        <taxon>Tilletiales</taxon>
        <taxon>Tilletiaceae</taxon>
        <taxon>Tilletia</taxon>
    </lineage>
</organism>
<accession>A0AAN6GIT0</accession>
<evidence type="ECO:0000313" key="2">
    <source>
        <dbReference type="EMBL" id="KAK0542301.1"/>
    </source>
</evidence>
<feature type="region of interest" description="Disordered" evidence="1">
    <location>
        <begin position="342"/>
        <end position="374"/>
    </location>
</feature>
<dbReference type="Proteomes" id="UP001176517">
    <property type="component" value="Unassembled WGS sequence"/>
</dbReference>
<reference evidence="2" key="1">
    <citation type="journal article" date="2023" name="PhytoFront">
        <title>Draft Genome Resources of Seven Strains of Tilletia horrida, Causal Agent of Kernel Smut of Rice.</title>
        <authorList>
            <person name="Khanal S."/>
            <person name="Antony Babu S."/>
            <person name="Zhou X.G."/>
        </authorList>
    </citation>
    <scope>NUCLEOTIDE SEQUENCE</scope>
    <source>
        <strain evidence="2">TX6</strain>
    </source>
</reference>
<evidence type="ECO:0000313" key="3">
    <source>
        <dbReference type="Proteomes" id="UP001176517"/>
    </source>
</evidence>
<keyword evidence="3" id="KW-1185">Reference proteome</keyword>
<feature type="compositionally biased region" description="Polar residues" evidence="1">
    <location>
        <begin position="428"/>
        <end position="445"/>
    </location>
</feature>
<protein>
    <submittedName>
        <fullName evidence="2">Uncharacterized protein</fullName>
    </submittedName>
</protein>
<name>A0AAN6GIT0_9BASI</name>
<feature type="compositionally biased region" description="Basic and acidic residues" evidence="1">
    <location>
        <begin position="345"/>
        <end position="362"/>
    </location>
</feature>